<dbReference type="SUPFAM" id="SSF50242">
    <property type="entry name" value="TIMP-like"/>
    <property type="match status" value="1"/>
</dbReference>
<name>A0ABD3WD97_SINWO</name>
<evidence type="ECO:0000256" key="1">
    <source>
        <dbReference type="ARBA" id="ARBA00004613"/>
    </source>
</evidence>
<keyword evidence="4" id="KW-1015">Disulfide bond</keyword>
<keyword evidence="3" id="KW-0862">Zinc</keyword>
<keyword evidence="3" id="KW-0479">Metal-binding</keyword>
<organism evidence="6 7">
    <name type="scientific">Sinanodonta woodiana</name>
    <name type="common">Chinese pond mussel</name>
    <name type="synonym">Anodonta woodiana</name>
    <dbReference type="NCBI Taxonomy" id="1069815"/>
    <lineage>
        <taxon>Eukaryota</taxon>
        <taxon>Metazoa</taxon>
        <taxon>Spiralia</taxon>
        <taxon>Lophotrochozoa</taxon>
        <taxon>Mollusca</taxon>
        <taxon>Bivalvia</taxon>
        <taxon>Autobranchia</taxon>
        <taxon>Heteroconchia</taxon>
        <taxon>Palaeoheterodonta</taxon>
        <taxon>Unionida</taxon>
        <taxon>Unionoidea</taxon>
        <taxon>Unionidae</taxon>
        <taxon>Unioninae</taxon>
        <taxon>Sinanodonta</taxon>
    </lineage>
</organism>
<evidence type="ECO:0000256" key="4">
    <source>
        <dbReference type="PIRSR" id="PIRSR601820-3"/>
    </source>
</evidence>
<feature type="disulfide bond" evidence="4">
    <location>
        <begin position="26"/>
        <end position="130"/>
    </location>
</feature>
<proteinExistence type="predicted"/>
<feature type="signal peptide" evidence="5">
    <location>
        <begin position="1"/>
        <end position="23"/>
    </location>
</feature>
<dbReference type="PANTHER" id="PTHR11844">
    <property type="entry name" value="METALLOPROTEASE INHIBITOR"/>
    <property type="match status" value="1"/>
</dbReference>
<dbReference type="InterPro" id="IPR008993">
    <property type="entry name" value="TIMP-like_OB-fold"/>
</dbReference>
<dbReference type="GO" id="GO:0005576">
    <property type="term" value="C:extracellular region"/>
    <property type="evidence" value="ECO:0007669"/>
    <property type="project" value="UniProtKB-SubCell"/>
</dbReference>
<feature type="disulfide bond" evidence="4">
    <location>
        <begin position="24"/>
        <end position="103"/>
    </location>
</feature>
<keyword evidence="7" id="KW-1185">Reference proteome</keyword>
<comment type="subcellular location">
    <subcellularLocation>
        <location evidence="1">Secreted</location>
    </subcellularLocation>
</comment>
<keyword evidence="2" id="KW-0964">Secreted</keyword>
<evidence type="ECO:0000256" key="3">
    <source>
        <dbReference type="PIRSR" id="PIRSR601820-1"/>
    </source>
</evidence>
<comment type="caution">
    <text evidence="6">The sequence shown here is derived from an EMBL/GenBank/DDBJ whole genome shotgun (WGS) entry which is preliminary data.</text>
</comment>
<evidence type="ECO:0000313" key="7">
    <source>
        <dbReference type="Proteomes" id="UP001634394"/>
    </source>
</evidence>
<gene>
    <name evidence="6" type="ORF">ACJMK2_038762</name>
</gene>
<dbReference type="Proteomes" id="UP001634394">
    <property type="component" value="Unassembled WGS sequence"/>
</dbReference>
<protein>
    <recommendedName>
        <fullName evidence="8">NTR domain-containing protein</fullName>
    </recommendedName>
</protein>
<evidence type="ECO:0008006" key="8">
    <source>
        <dbReference type="Google" id="ProtNLM"/>
    </source>
</evidence>
<dbReference type="PANTHER" id="PTHR11844:SF33">
    <property type="entry name" value="TISSUE INHIBITOR OF METALLOPROTEINASE"/>
    <property type="match status" value="1"/>
</dbReference>
<evidence type="ECO:0000313" key="6">
    <source>
        <dbReference type="EMBL" id="KAL3870718.1"/>
    </source>
</evidence>
<keyword evidence="5" id="KW-0732">Signal</keyword>
<dbReference type="Pfam" id="PF00965">
    <property type="entry name" value="TIMP"/>
    <property type="match status" value="1"/>
</dbReference>
<dbReference type="Gene3D" id="2.40.50.120">
    <property type="match status" value="1"/>
</dbReference>
<dbReference type="AlphaFoldDB" id="A0ABD3WD97"/>
<feature type="binding site" evidence="3">
    <location>
        <position position="24"/>
    </location>
    <ligand>
        <name>Zn(2+)</name>
        <dbReference type="ChEBI" id="CHEBI:29105"/>
        <note>ligand shared with metalloproteinase partner</note>
    </ligand>
</feature>
<reference evidence="6 7" key="1">
    <citation type="submission" date="2024-11" db="EMBL/GenBank/DDBJ databases">
        <title>Chromosome-level genome assembly of the freshwater bivalve Anodonta woodiana.</title>
        <authorList>
            <person name="Chen X."/>
        </authorList>
    </citation>
    <scope>NUCLEOTIDE SEQUENCE [LARGE SCALE GENOMIC DNA]</scope>
    <source>
        <strain evidence="6">MN2024</strain>
        <tissue evidence="6">Gills</tissue>
    </source>
</reference>
<dbReference type="PROSITE" id="PS51257">
    <property type="entry name" value="PROKAR_LIPOPROTEIN"/>
    <property type="match status" value="1"/>
</dbReference>
<accession>A0ABD3WD97</accession>
<dbReference type="EMBL" id="JBJQND010000007">
    <property type="protein sequence ID" value="KAL3870718.1"/>
    <property type="molecule type" value="Genomic_DNA"/>
</dbReference>
<sequence length="177" mass="19545">MDRPVIFLQFLLVLMVAINALSACKCGKMNTIKDAVCNGQTLVMASAESKGPADKFGRPVTNEDEGFLTVYSMFLNVMYNEGHNKMGEKVNFDLITANTADACGVDLELNTDYFIAGTAMNGTQLLVHSCDYVERVPWNEKTAEEIEQMNDLLTSQTQVDCRNSCRIITPLGVILKC</sequence>
<evidence type="ECO:0000256" key="2">
    <source>
        <dbReference type="ARBA" id="ARBA00022525"/>
    </source>
</evidence>
<feature type="chain" id="PRO_5044868164" description="NTR domain-containing protein" evidence="5">
    <location>
        <begin position="24"/>
        <end position="177"/>
    </location>
</feature>
<dbReference type="InterPro" id="IPR001820">
    <property type="entry name" value="TIMP"/>
</dbReference>
<evidence type="ECO:0000256" key="5">
    <source>
        <dbReference type="SAM" id="SignalP"/>
    </source>
</evidence>